<keyword evidence="2" id="KW-1185">Reference proteome</keyword>
<dbReference type="Proteomes" id="UP000271087">
    <property type="component" value="Unassembled WGS sequence"/>
</dbReference>
<dbReference type="EMBL" id="UYRW01005608">
    <property type="protein sequence ID" value="VDM93911.1"/>
    <property type="molecule type" value="Genomic_DNA"/>
</dbReference>
<sequence>MLGNVFCHQLRVRQLREVVIPHIFTKRYFSLTKGNSRSSVEMLEDELLYGHTFPAPPEVSSSEFGISIGKAKMKCQALTLRLFRAANRWLKLLIAPKS</sequence>
<reference evidence="1 2" key="2">
    <citation type="submission" date="2018-08" db="EMBL/GenBank/DDBJ databases">
        <authorList>
            <person name="Laetsch R D."/>
            <person name="Stevens L."/>
            <person name="Kumar S."/>
            <person name="Blaxter L. M."/>
        </authorList>
    </citation>
    <scope>NUCLEOTIDE SEQUENCE [LARGE SCALE GENOMIC DNA]</scope>
</reference>
<evidence type="ECO:0000313" key="2">
    <source>
        <dbReference type="Proteomes" id="UP000271087"/>
    </source>
</evidence>
<protein>
    <submittedName>
        <fullName evidence="1 3">Uncharacterized protein</fullName>
    </submittedName>
</protein>
<name>A0A182EPX5_ONCOC</name>
<evidence type="ECO:0000313" key="1">
    <source>
        <dbReference type="EMBL" id="VDM93911.1"/>
    </source>
</evidence>
<accession>A0A182EPX5</accession>
<proteinExistence type="predicted"/>
<dbReference type="AlphaFoldDB" id="A0A182EPX5"/>
<gene>
    <name evidence="1" type="ORF">NOO_LOCUS10184</name>
</gene>
<dbReference type="WBParaSite" id="nOo.2.0.1.t10184-RA">
    <property type="protein sequence ID" value="nOo.2.0.1.t10184-RA"/>
    <property type="gene ID" value="nOo.2.0.1.g10184"/>
</dbReference>
<reference evidence="3" key="1">
    <citation type="submission" date="2016-06" db="UniProtKB">
        <authorList>
            <consortium name="WormBaseParasite"/>
        </authorList>
    </citation>
    <scope>IDENTIFICATION</scope>
</reference>
<evidence type="ECO:0000313" key="3">
    <source>
        <dbReference type="WBParaSite" id="nOo.2.0.1.t10184-RA"/>
    </source>
</evidence>
<organism evidence="3">
    <name type="scientific">Onchocerca ochengi</name>
    <name type="common">Filarial nematode worm</name>
    <dbReference type="NCBI Taxonomy" id="42157"/>
    <lineage>
        <taxon>Eukaryota</taxon>
        <taxon>Metazoa</taxon>
        <taxon>Ecdysozoa</taxon>
        <taxon>Nematoda</taxon>
        <taxon>Chromadorea</taxon>
        <taxon>Rhabditida</taxon>
        <taxon>Spirurina</taxon>
        <taxon>Spiruromorpha</taxon>
        <taxon>Filarioidea</taxon>
        <taxon>Onchocercidae</taxon>
        <taxon>Onchocerca</taxon>
    </lineage>
</organism>